<evidence type="ECO:0000256" key="3">
    <source>
        <dbReference type="ARBA" id="ARBA00022448"/>
    </source>
</evidence>
<evidence type="ECO:0000256" key="11">
    <source>
        <dbReference type="ARBA" id="ARBA00023136"/>
    </source>
</evidence>
<evidence type="ECO:0000256" key="10">
    <source>
        <dbReference type="ARBA" id="ARBA00023077"/>
    </source>
</evidence>
<feature type="chain" id="PRO_5047046635" evidence="16">
    <location>
        <begin position="22"/>
        <end position="836"/>
    </location>
</feature>
<feature type="domain" description="TonB-dependent receptor plug" evidence="18">
    <location>
        <begin position="137"/>
        <end position="232"/>
    </location>
</feature>
<keyword evidence="13 14" id="KW-0998">Cell outer membrane</keyword>
<dbReference type="EMBL" id="BMIU01000012">
    <property type="protein sequence ID" value="GGF36824.1"/>
    <property type="molecule type" value="Genomic_DNA"/>
</dbReference>
<keyword evidence="20" id="KW-1185">Reference proteome</keyword>
<comment type="caution">
    <text evidence="19">The sequence shown here is derived from an EMBL/GenBank/DDBJ whole genome shotgun (WGS) entry which is preliminary data.</text>
</comment>
<evidence type="ECO:0000256" key="12">
    <source>
        <dbReference type="ARBA" id="ARBA00023170"/>
    </source>
</evidence>
<evidence type="ECO:0000256" key="8">
    <source>
        <dbReference type="ARBA" id="ARBA00023004"/>
    </source>
</evidence>
<evidence type="ECO:0000256" key="14">
    <source>
        <dbReference type="PROSITE-ProRule" id="PRU01360"/>
    </source>
</evidence>
<name>A0ABQ1V374_9BACT</name>
<evidence type="ECO:0000256" key="16">
    <source>
        <dbReference type="SAM" id="SignalP"/>
    </source>
</evidence>
<evidence type="ECO:0000256" key="13">
    <source>
        <dbReference type="ARBA" id="ARBA00023237"/>
    </source>
</evidence>
<dbReference type="SUPFAM" id="SSF56935">
    <property type="entry name" value="Porins"/>
    <property type="match status" value="1"/>
</dbReference>
<dbReference type="Proteomes" id="UP000647339">
    <property type="component" value="Unassembled WGS sequence"/>
</dbReference>
<dbReference type="Gene3D" id="2.170.130.10">
    <property type="entry name" value="TonB-dependent receptor, plug domain"/>
    <property type="match status" value="1"/>
</dbReference>
<keyword evidence="10 15" id="KW-0798">TonB box</keyword>
<proteinExistence type="inferred from homology"/>
<evidence type="ECO:0000256" key="9">
    <source>
        <dbReference type="ARBA" id="ARBA00023065"/>
    </source>
</evidence>
<dbReference type="InterPro" id="IPR036942">
    <property type="entry name" value="Beta-barrel_TonB_sf"/>
</dbReference>
<organism evidence="19 20">
    <name type="scientific">Echinicola rosea</name>
    <dbReference type="NCBI Taxonomy" id="1807691"/>
    <lineage>
        <taxon>Bacteria</taxon>
        <taxon>Pseudomonadati</taxon>
        <taxon>Bacteroidota</taxon>
        <taxon>Cytophagia</taxon>
        <taxon>Cytophagales</taxon>
        <taxon>Cyclobacteriaceae</taxon>
        <taxon>Echinicola</taxon>
    </lineage>
</organism>
<evidence type="ECO:0000256" key="15">
    <source>
        <dbReference type="RuleBase" id="RU003357"/>
    </source>
</evidence>
<dbReference type="NCBIfam" id="TIGR01783">
    <property type="entry name" value="TonB-siderophor"/>
    <property type="match status" value="1"/>
</dbReference>
<dbReference type="RefSeq" id="WP_137403599.1">
    <property type="nucleotide sequence ID" value="NZ_BMIU01000012.1"/>
</dbReference>
<evidence type="ECO:0000256" key="5">
    <source>
        <dbReference type="ARBA" id="ARBA00022496"/>
    </source>
</evidence>
<evidence type="ECO:0000256" key="6">
    <source>
        <dbReference type="ARBA" id="ARBA00022692"/>
    </source>
</evidence>
<dbReference type="InterPro" id="IPR000531">
    <property type="entry name" value="Beta-barrel_TonB"/>
</dbReference>
<dbReference type="PROSITE" id="PS52016">
    <property type="entry name" value="TONB_DEPENDENT_REC_3"/>
    <property type="match status" value="1"/>
</dbReference>
<protein>
    <submittedName>
        <fullName evidence="19">TonB-dependent receptor</fullName>
    </submittedName>
</protein>
<comment type="similarity">
    <text evidence="2 14 15">Belongs to the TonB-dependent receptor family.</text>
</comment>
<keyword evidence="5" id="KW-0410">Iron transport</keyword>
<keyword evidence="7 16" id="KW-0732">Signal</keyword>
<evidence type="ECO:0000256" key="7">
    <source>
        <dbReference type="ARBA" id="ARBA00022729"/>
    </source>
</evidence>
<feature type="domain" description="TonB-dependent receptor-like beta-barrel" evidence="17">
    <location>
        <begin position="376"/>
        <end position="805"/>
    </location>
</feature>
<evidence type="ECO:0000259" key="17">
    <source>
        <dbReference type="Pfam" id="PF00593"/>
    </source>
</evidence>
<dbReference type="InterPro" id="IPR008969">
    <property type="entry name" value="CarboxyPept-like_regulatory"/>
</dbReference>
<dbReference type="InterPro" id="IPR039426">
    <property type="entry name" value="TonB-dep_rcpt-like"/>
</dbReference>
<evidence type="ECO:0000313" key="19">
    <source>
        <dbReference type="EMBL" id="GGF36824.1"/>
    </source>
</evidence>
<keyword evidence="11 14" id="KW-0472">Membrane</keyword>
<evidence type="ECO:0000256" key="4">
    <source>
        <dbReference type="ARBA" id="ARBA00022452"/>
    </source>
</evidence>
<reference evidence="20" key="1">
    <citation type="journal article" date="2019" name="Int. J. Syst. Evol. Microbiol.">
        <title>The Global Catalogue of Microorganisms (GCM) 10K type strain sequencing project: providing services to taxonomists for standard genome sequencing and annotation.</title>
        <authorList>
            <consortium name="The Broad Institute Genomics Platform"/>
            <consortium name="The Broad Institute Genome Sequencing Center for Infectious Disease"/>
            <person name="Wu L."/>
            <person name="Ma J."/>
        </authorList>
    </citation>
    <scope>NUCLEOTIDE SEQUENCE [LARGE SCALE GENOMIC DNA]</scope>
    <source>
        <strain evidence="20">CGMCC 1.15407</strain>
    </source>
</reference>
<keyword evidence="8" id="KW-0408">Iron</keyword>
<dbReference type="PANTHER" id="PTHR32552">
    <property type="entry name" value="FERRICHROME IRON RECEPTOR-RELATED"/>
    <property type="match status" value="1"/>
</dbReference>
<dbReference type="SUPFAM" id="SSF49464">
    <property type="entry name" value="Carboxypeptidase regulatory domain-like"/>
    <property type="match status" value="1"/>
</dbReference>
<sequence>MERKIMLLTVLLAFCFLQVHAQVTVTGKVRGEDQVTLPGALVRLSSGEELVKGVTDNDGQFRIDVTDGQTYALEIRFLGYQVFRDQINLENNGTLDLGDIVMLADEQQLQTIEVLGREQRDYTSDYSFSATKIGIKNRELPQSLSVVTKELISDRQAYRLSEAVKTVSGVSSTGFYNHYSIRGITQNEEGQIINGMRTHQYFFLQPITSNIERIEVLKGPASVTFSSVDPGGSINMVTKKPLAEARREISFGVGSFSTLRGTMDFTGPINEEKTLLYRLNMGFQRGKSYRDLVRNDALLISPSISYIPDEKTAINIEMIYSDNLGTLDRGQPIFGAEPGETDLNSTPISLSLNASEDYFRSTEMILMGNFKRKLSDHINFNLSYMKQTWTEDLAEHRTTNAFAVDIDGTPIPSLVSMRYVDRQQFWDTDNLSTYFDADFKTGQFAHKLVAGYDLSRWHKTKGGAQNSARGYLLNDGSVTNGFDPEDADNYQTYQMDGVTLPVPNVAHFDLNNPVYASVDTRDYTINAVSIIPPTLTTTHGAYVQHQLKIGKFSSLLSLRKEWFEDVTNYGTDQEAGFKNSALIPRIGLVYGITGNINLYATYLEGFQPQSNTVTLMPSTAVFFWDPNSPARFKPLVSDLKEIGAKGTFFKGQLHANLAAYEINQKNILMNANLPEYPDSLVQRGADRSRGLELEMTGYILPNWQVNASYSYIDAEIMEDADSSLIGQRKENTPINSANLWSRYDFGHELTALRDFGIGLGVQYSGDKVPWFTRDFTVPAYTLLDMAIYYAPDKKDFQLSLRVDNITDKTYWLGAQNYTRLFPGAPRNMLLTATYKF</sequence>
<comment type="subcellular location">
    <subcellularLocation>
        <location evidence="1 14">Cell outer membrane</location>
        <topology evidence="1 14">Multi-pass membrane protein</topology>
    </subcellularLocation>
</comment>
<dbReference type="CDD" id="cd01347">
    <property type="entry name" value="ligand_gated_channel"/>
    <property type="match status" value="1"/>
</dbReference>
<evidence type="ECO:0000256" key="2">
    <source>
        <dbReference type="ARBA" id="ARBA00009810"/>
    </source>
</evidence>
<keyword evidence="9" id="KW-0406">Ion transport</keyword>
<dbReference type="InterPro" id="IPR012910">
    <property type="entry name" value="Plug_dom"/>
</dbReference>
<feature type="signal peptide" evidence="16">
    <location>
        <begin position="1"/>
        <end position="21"/>
    </location>
</feature>
<dbReference type="Pfam" id="PF13620">
    <property type="entry name" value="CarboxypepD_reg"/>
    <property type="match status" value="1"/>
</dbReference>
<dbReference type="Pfam" id="PF00593">
    <property type="entry name" value="TonB_dep_Rec_b-barrel"/>
    <property type="match status" value="1"/>
</dbReference>
<evidence type="ECO:0000256" key="1">
    <source>
        <dbReference type="ARBA" id="ARBA00004571"/>
    </source>
</evidence>
<dbReference type="InterPro" id="IPR037066">
    <property type="entry name" value="Plug_dom_sf"/>
</dbReference>
<gene>
    <name evidence="19" type="ORF">GCM10011339_26670</name>
</gene>
<dbReference type="InterPro" id="IPR010105">
    <property type="entry name" value="TonB_sidphr_rcpt"/>
</dbReference>
<accession>A0ABQ1V374</accession>
<evidence type="ECO:0000259" key="18">
    <source>
        <dbReference type="Pfam" id="PF07715"/>
    </source>
</evidence>
<evidence type="ECO:0000313" key="20">
    <source>
        <dbReference type="Proteomes" id="UP000647339"/>
    </source>
</evidence>
<dbReference type="Gene3D" id="2.40.170.20">
    <property type="entry name" value="TonB-dependent receptor, beta-barrel domain"/>
    <property type="match status" value="1"/>
</dbReference>
<keyword evidence="4 14" id="KW-1134">Transmembrane beta strand</keyword>
<dbReference type="PANTHER" id="PTHR32552:SF68">
    <property type="entry name" value="FERRICHROME OUTER MEMBRANE TRANSPORTER_PHAGE RECEPTOR"/>
    <property type="match status" value="1"/>
</dbReference>
<keyword evidence="12 19" id="KW-0675">Receptor</keyword>
<keyword evidence="3 14" id="KW-0813">Transport</keyword>
<keyword evidence="6 14" id="KW-0812">Transmembrane</keyword>
<dbReference type="Pfam" id="PF07715">
    <property type="entry name" value="Plug"/>
    <property type="match status" value="1"/>
</dbReference>